<evidence type="ECO:0000256" key="8">
    <source>
        <dbReference type="PROSITE-ProRule" id="PRU00339"/>
    </source>
</evidence>
<evidence type="ECO:0000256" key="4">
    <source>
        <dbReference type="ARBA" id="ARBA00022676"/>
    </source>
</evidence>
<dbReference type="InterPro" id="IPR029489">
    <property type="entry name" value="OGT/SEC/SPY_C"/>
</dbReference>
<keyword evidence="6" id="KW-0677">Repeat</keyword>
<evidence type="ECO:0000256" key="5">
    <source>
        <dbReference type="ARBA" id="ARBA00022679"/>
    </source>
</evidence>
<accession>A0A0G1TPX1</accession>
<dbReference type="Pfam" id="PF13844">
    <property type="entry name" value="Glyco_transf_41"/>
    <property type="match status" value="2"/>
</dbReference>
<dbReference type="EMBL" id="LCOT01000012">
    <property type="protein sequence ID" value="KKU83871.1"/>
    <property type="molecule type" value="Genomic_DNA"/>
</dbReference>
<evidence type="ECO:0000256" key="6">
    <source>
        <dbReference type="ARBA" id="ARBA00022737"/>
    </source>
</evidence>
<keyword evidence="4" id="KW-0328">Glycosyltransferase</keyword>
<dbReference type="PANTHER" id="PTHR44366">
    <property type="entry name" value="UDP-N-ACETYLGLUCOSAMINE--PEPTIDE N-ACETYLGLUCOSAMINYLTRANSFERASE 110 KDA SUBUNIT"/>
    <property type="match status" value="1"/>
</dbReference>
<evidence type="ECO:0000256" key="7">
    <source>
        <dbReference type="ARBA" id="ARBA00022803"/>
    </source>
</evidence>
<feature type="domain" description="O-GlcNAc transferase C-terminal" evidence="9">
    <location>
        <begin position="353"/>
        <end position="538"/>
    </location>
</feature>
<comment type="caution">
    <text evidence="10">The sequence shown here is derived from an EMBL/GenBank/DDBJ whole genome shotgun (WGS) entry which is preliminary data.</text>
</comment>
<dbReference type="Gene3D" id="3.40.50.11380">
    <property type="match status" value="1"/>
</dbReference>
<evidence type="ECO:0000313" key="10">
    <source>
        <dbReference type="EMBL" id="KKU83871.1"/>
    </source>
</evidence>
<dbReference type="GO" id="GO:0006493">
    <property type="term" value="P:protein O-linked glycosylation"/>
    <property type="evidence" value="ECO:0007669"/>
    <property type="project" value="InterPro"/>
</dbReference>
<reference evidence="10 11" key="1">
    <citation type="journal article" date="2015" name="Nature">
        <title>rRNA introns, odd ribosomes, and small enigmatic genomes across a large radiation of phyla.</title>
        <authorList>
            <person name="Brown C.T."/>
            <person name="Hug L.A."/>
            <person name="Thomas B.C."/>
            <person name="Sharon I."/>
            <person name="Castelle C.J."/>
            <person name="Singh A."/>
            <person name="Wilkins M.J."/>
            <person name="Williams K.H."/>
            <person name="Banfield J.F."/>
        </authorList>
    </citation>
    <scope>NUCLEOTIDE SEQUENCE [LARGE SCALE GENOMIC DNA]</scope>
</reference>
<keyword evidence="5" id="KW-0808">Transferase</keyword>
<dbReference type="Gene3D" id="1.25.40.10">
    <property type="entry name" value="Tetratricopeptide repeat domain"/>
    <property type="match status" value="2"/>
</dbReference>
<dbReference type="SUPFAM" id="SSF48452">
    <property type="entry name" value="TPR-like"/>
    <property type="match status" value="1"/>
</dbReference>
<name>A0A0G1TPX1_9BACT</name>
<comment type="similarity">
    <text evidence="2">Belongs to the glycosyltransferase 41 family. O-GlcNAc transferase subfamily.</text>
</comment>
<dbReference type="InterPro" id="IPR011990">
    <property type="entry name" value="TPR-like_helical_dom_sf"/>
</dbReference>
<proteinExistence type="inferred from homology"/>
<keyword evidence="7 8" id="KW-0802">TPR repeat</keyword>
<protein>
    <recommendedName>
        <fullName evidence="3">protein O-GlcNAc transferase</fullName>
        <ecNumber evidence="3">2.4.1.255</ecNumber>
    </recommendedName>
</protein>
<evidence type="ECO:0000259" key="9">
    <source>
        <dbReference type="Pfam" id="PF13844"/>
    </source>
</evidence>
<organism evidence="10 11">
    <name type="scientific">Candidatus Amesbacteria bacterium GW2011_GWC2_47_8</name>
    <dbReference type="NCBI Taxonomy" id="1618367"/>
    <lineage>
        <taxon>Bacteria</taxon>
        <taxon>Candidatus Amesiibacteriota</taxon>
    </lineage>
</organism>
<dbReference type="PROSITE" id="PS50005">
    <property type="entry name" value="TPR"/>
    <property type="match status" value="3"/>
</dbReference>
<dbReference type="Gene3D" id="3.40.50.2000">
    <property type="entry name" value="Glycogen Phosphorylase B"/>
    <property type="match status" value="1"/>
</dbReference>
<feature type="domain" description="O-GlcNAc transferase C-terminal" evidence="9">
    <location>
        <begin position="171"/>
        <end position="344"/>
    </location>
</feature>
<dbReference type="Proteomes" id="UP000034265">
    <property type="component" value="Unassembled WGS sequence"/>
</dbReference>
<dbReference type="PROSITE" id="PS50293">
    <property type="entry name" value="TPR_REGION"/>
    <property type="match status" value="1"/>
</dbReference>
<dbReference type="AlphaFoldDB" id="A0A0G1TPX1"/>
<evidence type="ECO:0000256" key="2">
    <source>
        <dbReference type="ARBA" id="ARBA00005386"/>
    </source>
</evidence>
<dbReference type="PANTHER" id="PTHR44366:SF1">
    <property type="entry name" value="UDP-N-ACETYLGLUCOSAMINE--PEPTIDE N-ACETYLGLUCOSAMINYLTRANSFERASE 110 KDA SUBUNIT"/>
    <property type="match status" value="1"/>
</dbReference>
<gene>
    <name evidence="10" type="ORF">UY11_C0012G0006</name>
</gene>
<dbReference type="GO" id="GO:0097363">
    <property type="term" value="F:protein O-acetylglucosaminyltransferase activity"/>
    <property type="evidence" value="ECO:0007669"/>
    <property type="project" value="UniProtKB-EC"/>
</dbReference>
<evidence type="ECO:0000256" key="1">
    <source>
        <dbReference type="ARBA" id="ARBA00004922"/>
    </source>
</evidence>
<feature type="repeat" description="TPR" evidence="8">
    <location>
        <begin position="10"/>
        <end position="43"/>
    </location>
</feature>
<feature type="repeat" description="TPR" evidence="8">
    <location>
        <begin position="44"/>
        <end position="77"/>
    </location>
</feature>
<dbReference type="InterPro" id="IPR019734">
    <property type="entry name" value="TPR_rpt"/>
</dbReference>
<dbReference type="Pfam" id="PF13181">
    <property type="entry name" value="TPR_8"/>
    <property type="match status" value="1"/>
</dbReference>
<evidence type="ECO:0000313" key="11">
    <source>
        <dbReference type="Proteomes" id="UP000034265"/>
    </source>
</evidence>
<comment type="pathway">
    <text evidence="1">Protein modification; protein glycosylation.</text>
</comment>
<feature type="repeat" description="TPR" evidence="8">
    <location>
        <begin position="78"/>
        <end position="111"/>
    </location>
</feature>
<dbReference type="SMART" id="SM00028">
    <property type="entry name" value="TPR"/>
    <property type="match status" value="3"/>
</dbReference>
<evidence type="ECO:0000256" key="3">
    <source>
        <dbReference type="ARBA" id="ARBA00011970"/>
    </source>
</evidence>
<dbReference type="EC" id="2.4.1.255" evidence="3"/>
<dbReference type="Pfam" id="PF13432">
    <property type="entry name" value="TPR_16"/>
    <property type="match status" value="1"/>
</dbReference>
<dbReference type="InterPro" id="IPR037919">
    <property type="entry name" value="OGT"/>
</dbReference>
<sequence>MGKIKKFTNAEEHMNFGNLLLAKNKYAEAAKYYKQALKLNPNHARAWGNLGAVYKFLNKLPLAEESLKKAIAINPNLPHLFYNLGIVFEEQKHIRKAIVNIEQAIKLDPDFKEAINHLFLLRRQICDWGDIDKLEKILDEKDCDTPFSSIMRQGDPAKNLATARNWCQKLEKTIPGQLFTFDIAERKKNNKVRVGYISRDFRKHPIGQLVAAMFDYHDRSKFKIQAYAYGVKDDSVYRQMIEAGVDNFVDLAPMGDLEAAQRIYHDQVDILVDLTGHTGENRMAICALRPAPVQVSWLGFPGTSGAGFFDYAIVDKTLVPQSHVPFYSEKLVFLPRCYQVNNNKIVISNKRYTRQDFGLPEKGIVFTSFNQTYKIEPVIFGIWMTILKRVPGSILWLWKHTSEAAENLKAAAAYAKVDPKRLTFSDKLSKEEHLKRMALADLGLDTRIYGGHTTTSDCLWAGVPVLTKMGNHFASRVCASVLTEALLPELITHSLKEYEDKAVYLAHNPKVLTEIRRKITHKHLQKNLYDTGGFVKDLEKAYLSMWETLKA</sequence>